<protein>
    <submittedName>
        <fullName evidence="2">DUF4275 family protein</fullName>
    </submittedName>
    <submittedName>
        <fullName evidence="1">Uncharacterized protein DUF4275</fullName>
    </submittedName>
</protein>
<evidence type="ECO:0000313" key="1">
    <source>
        <dbReference type="EMBL" id="PYE47824.1"/>
    </source>
</evidence>
<reference evidence="1 3" key="1">
    <citation type="submission" date="2018-06" db="EMBL/GenBank/DDBJ databases">
        <title>Genomic Encyclopedia of Type Strains, Phase III (KMG-III): the genomes of soil and plant-associated and newly described type strains.</title>
        <authorList>
            <person name="Whitman W."/>
        </authorList>
    </citation>
    <scope>NUCLEOTIDE SEQUENCE [LARGE SCALE GENOMIC DNA]</scope>
    <source>
        <strain evidence="1 3">CECT 7022</strain>
    </source>
</reference>
<keyword evidence="4" id="KW-1185">Reference proteome</keyword>
<dbReference type="EMBL" id="QJSW01000011">
    <property type="protein sequence ID" value="PYE47824.1"/>
    <property type="molecule type" value="Genomic_DNA"/>
</dbReference>
<dbReference type="Pfam" id="PF14101">
    <property type="entry name" value="DUF4275"/>
    <property type="match status" value="1"/>
</dbReference>
<dbReference type="OrthoDB" id="1711074at2"/>
<sequence>MVRDEINRMLDDLPRNELNVARSYVEMVHRKYMYQKTLTGKGVKVTELCEESEGIIQRWDEVFAHQLDELLKEVIHYSQYKWHMFSYEQQACLQNDAARAAFDAEDKSELYVMYQRSPYIQIYNNASAVVAADFDEQQDIYVFDKAFTWTYVHTHESMCGPYFYKIEEG</sequence>
<gene>
    <name evidence="1" type="ORF">DFQ00_111123</name>
    <name evidence="2" type="ORF">HUB98_24630</name>
</gene>
<dbReference type="InterPro" id="IPR025454">
    <property type="entry name" value="DUF4275"/>
</dbReference>
<reference evidence="2 4" key="2">
    <citation type="submission" date="2020-06" db="EMBL/GenBank/DDBJ databases">
        <title>Complete genome of Paenibacillus barcinonensis KACC11450.</title>
        <authorList>
            <person name="Kim M."/>
            <person name="Park Y.-J."/>
            <person name="Shin J.-H."/>
        </authorList>
    </citation>
    <scope>NUCLEOTIDE SEQUENCE [LARGE SCALE GENOMIC DNA]</scope>
    <source>
        <strain evidence="2 4">KACC11450</strain>
    </source>
</reference>
<proteinExistence type="predicted"/>
<dbReference type="Proteomes" id="UP000247790">
    <property type="component" value="Unassembled WGS sequence"/>
</dbReference>
<dbReference type="EMBL" id="CP054614">
    <property type="protein sequence ID" value="QKS59076.1"/>
    <property type="molecule type" value="Genomic_DNA"/>
</dbReference>
<dbReference type="AlphaFoldDB" id="A0A2V4VNG7"/>
<name>A0A2V4VNG7_PAEBA</name>
<organism evidence="1 3">
    <name type="scientific">Paenibacillus barcinonensis</name>
    <dbReference type="NCBI Taxonomy" id="198119"/>
    <lineage>
        <taxon>Bacteria</taxon>
        <taxon>Bacillati</taxon>
        <taxon>Bacillota</taxon>
        <taxon>Bacilli</taxon>
        <taxon>Bacillales</taxon>
        <taxon>Paenibacillaceae</taxon>
        <taxon>Paenibacillus</taxon>
    </lineage>
</organism>
<evidence type="ECO:0000313" key="3">
    <source>
        <dbReference type="Proteomes" id="UP000247790"/>
    </source>
</evidence>
<evidence type="ECO:0000313" key="4">
    <source>
        <dbReference type="Proteomes" id="UP000509327"/>
    </source>
</evidence>
<accession>A0A2V4VNG7</accession>
<dbReference type="RefSeq" id="WP_110897742.1">
    <property type="nucleotide sequence ID" value="NZ_CP054614.1"/>
</dbReference>
<dbReference type="Proteomes" id="UP000509327">
    <property type="component" value="Chromosome"/>
</dbReference>
<evidence type="ECO:0000313" key="2">
    <source>
        <dbReference type="EMBL" id="QKS59076.1"/>
    </source>
</evidence>